<accession>A0A4T9TAU1</accession>
<dbReference type="AlphaFoldDB" id="A0A4T9TAU1"/>
<evidence type="ECO:0000313" key="1">
    <source>
        <dbReference type="EMBL" id="TJW11355.1"/>
    </source>
</evidence>
<dbReference type="OrthoDB" id="1936552at2"/>
<dbReference type="EMBL" id="SSTM01000002">
    <property type="protein sequence ID" value="TJW11355.1"/>
    <property type="molecule type" value="Genomic_DNA"/>
</dbReference>
<keyword evidence="2" id="KW-1185">Reference proteome</keyword>
<dbReference type="Pfam" id="PF13692">
    <property type="entry name" value="Glyco_trans_1_4"/>
    <property type="match status" value="1"/>
</dbReference>
<keyword evidence="1" id="KW-0808">Transferase</keyword>
<dbReference type="Proteomes" id="UP000309454">
    <property type="component" value="Unassembled WGS sequence"/>
</dbReference>
<name>A0A4T9TAU1_9ACTN</name>
<evidence type="ECO:0000313" key="2">
    <source>
        <dbReference type="Proteomes" id="UP000309454"/>
    </source>
</evidence>
<protein>
    <submittedName>
        <fullName evidence="1">Glycosyltransferase family 4 protein</fullName>
    </submittedName>
</protein>
<sequence>MNPQSDKPQLLYVGGFELPDKNAAAQRVLAVAKACSDIGYEVCFLSYSPEVSALRETDVQGFRCFEFPCVSRAKALFDVSAVRSACSELPALRGVIAYNFPTIALWRLKRLCSRRGLLCIGDVTEWYSAKGYAPIKRELKALDTFLRMRVLNGRMDGLIVISRYLEGVYSGDCPVVLVPPLVDRGERKWQCDRACLTGGEEIVIGYAGSPSRTKERLDIVLECAAATWRDDLRFCLIGLEERDYSGMYGKPVPDGANVTFLGRVEHGRALQIVASCDYTIIFRDKNRVTEAGFPTKFVESVSLGTPVICNDNSDLAHWINSSCCGMLSSPEELKSVFANLEKKQVTVADRWVFDYRRYKRAIAAFMDQVEKGGGKDHDYMR</sequence>
<gene>
    <name evidence="1" type="ORF">E5982_03880</name>
</gene>
<dbReference type="GO" id="GO:0016740">
    <property type="term" value="F:transferase activity"/>
    <property type="evidence" value="ECO:0007669"/>
    <property type="project" value="UniProtKB-KW"/>
</dbReference>
<dbReference type="Gene3D" id="3.40.50.2000">
    <property type="entry name" value="Glycogen Phosphorylase B"/>
    <property type="match status" value="1"/>
</dbReference>
<dbReference type="SUPFAM" id="SSF53756">
    <property type="entry name" value="UDP-Glycosyltransferase/glycogen phosphorylase"/>
    <property type="match status" value="1"/>
</dbReference>
<organism evidence="1 2">
    <name type="scientific">Parvibacter caecicola</name>
    <dbReference type="NCBI Taxonomy" id="747645"/>
    <lineage>
        <taxon>Bacteria</taxon>
        <taxon>Bacillati</taxon>
        <taxon>Actinomycetota</taxon>
        <taxon>Coriobacteriia</taxon>
        <taxon>Coriobacteriales</taxon>
        <taxon>Coriobacteriaceae</taxon>
        <taxon>Parvibacter</taxon>
    </lineage>
</organism>
<dbReference type="RefSeq" id="WP_136845519.1">
    <property type="nucleotide sequence ID" value="NZ_CANSOV010000003.1"/>
</dbReference>
<proteinExistence type="predicted"/>
<reference evidence="1 2" key="1">
    <citation type="submission" date="2019-04" db="EMBL/GenBank/DDBJ databases">
        <title>Microbes associate with the intestines of laboratory mice.</title>
        <authorList>
            <person name="Navarre W."/>
            <person name="Wong E."/>
            <person name="Huang K.C."/>
            <person name="Tropini C."/>
            <person name="Ng K."/>
            <person name="Yu B."/>
        </authorList>
    </citation>
    <scope>NUCLEOTIDE SEQUENCE [LARGE SCALE GENOMIC DNA]</scope>
    <source>
        <strain evidence="1 2">NM48_B13</strain>
    </source>
</reference>
<comment type="caution">
    <text evidence="1">The sequence shown here is derived from an EMBL/GenBank/DDBJ whole genome shotgun (WGS) entry which is preliminary data.</text>
</comment>